<accession>A0ABM6RLU1</accession>
<proteinExistence type="predicted"/>
<evidence type="ECO:0000313" key="2">
    <source>
        <dbReference type="Proteomes" id="UP000057088"/>
    </source>
</evidence>
<organism evidence="1 2">
    <name type="scientific">Vibrio fluvialis</name>
    <dbReference type="NCBI Taxonomy" id="676"/>
    <lineage>
        <taxon>Bacteria</taxon>
        <taxon>Pseudomonadati</taxon>
        <taxon>Pseudomonadota</taxon>
        <taxon>Gammaproteobacteria</taxon>
        <taxon>Vibrionales</taxon>
        <taxon>Vibrionaceae</taxon>
        <taxon>Vibrio</taxon>
    </lineage>
</organism>
<reference evidence="2" key="1">
    <citation type="submission" date="2015-12" db="EMBL/GenBank/DDBJ databases">
        <title>FDA dAtabase for Regulatory Grade micrObial Sequences (FDA-ARGOS): Supporting development and validation of Infectious Disease Dx tests.</title>
        <authorList>
            <person name="Hoffmann M."/>
            <person name="Allard M."/>
            <person name="Evans P."/>
            <person name="Brown E."/>
            <person name="Tallon L.J."/>
            <person name="Sadzewicz L."/>
            <person name="Sengamalay N."/>
            <person name="Ott S."/>
            <person name="Godinez A."/>
            <person name="Nagaraj S."/>
            <person name="Vyas G."/>
            <person name="Aluvathingal J."/>
            <person name="Nadendla S."/>
            <person name="Geyer C."/>
            <person name="Sichtig H."/>
        </authorList>
    </citation>
    <scope>NUCLEOTIDE SEQUENCE [LARGE SCALE GENOMIC DNA]</scope>
    <source>
        <strain evidence="2">ATCC 33809</strain>
    </source>
</reference>
<evidence type="ECO:0000313" key="1">
    <source>
        <dbReference type="EMBL" id="AUV47447.1"/>
    </source>
</evidence>
<keyword evidence="2" id="KW-1185">Reference proteome</keyword>
<sequence length="60" mass="7178">MFLNKLNVLEQNKSLRNRFPHIAPQSEIRKMNRVGRMLTRNRKSLRIGDLQEEDTVIQDE</sequence>
<name>A0ABM6RLU1_VIBFL</name>
<dbReference type="EMBL" id="CP014035">
    <property type="protein sequence ID" value="AUV47447.1"/>
    <property type="molecule type" value="Genomic_DNA"/>
</dbReference>
<gene>
    <name evidence="1" type="ORF">AL536_22785</name>
</gene>
<dbReference type="Proteomes" id="UP000057088">
    <property type="component" value="Chromosome 2"/>
</dbReference>
<protein>
    <submittedName>
        <fullName evidence="1">Uncharacterized protein</fullName>
    </submittedName>
</protein>